<evidence type="ECO:0000313" key="19">
    <source>
        <dbReference type="Proteomes" id="UP000256530"/>
    </source>
</evidence>
<name>A0A084IX61_BACMY</name>
<dbReference type="EMBL" id="CP065877">
    <property type="protein sequence ID" value="QQA15360.1"/>
    <property type="molecule type" value="Genomic_DNA"/>
</dbReference>
<feature type="transmembrane region" description="Helical" evidence="1">
    <location>
        <begin position="34"/>
        <end position="55"/>
    </location>
</feature>
<evidence type="ECO:0008006" key="22">
    <source>
        <dbReference type="Google" id="ProtNLM"/>
    </source>
</evidence>
<evidence type="ECO:0000313" key="16">
    <source>
        <dbReference type="Proteomes" id="UP000192932"/>
    </source>
</evidence>
<evidence type="ECO:0000313" key="3">
    <source>
        <dbReference type="EMBL" id="EJR44387.1"/>
    </source>
</evidence>
<proteinExistence type="predicted"/>
<dbReference type="EMBL" id="SZOD01000583">
    <property type="protein sequence ID" value="TKI82285.1"/>
    <property type="molecule type" value="Genomic_DNA"/>
</dbReference>
<evidence type="ECO:0000313" key="7">
    <source>
        <dbReference type="EMBL" id="OSX94038.1"/>
    </source>
</evidence>
<evidence type="ECO:0000313" key="14">
    <source>
        <dbReference type="Proteomes" id="UP000175835"/>
    </source>
</evidence>
<dbReference type="PATRIC" id="fig|86662.23.peg.4855"/>
<dbReference type="Proteomes" id="UP000194131">
    <property type="component" value="Unassembled WGS sequence"/>
</dbReference>
<dbReference type="RefSeq" id="WP_002129493.1">
    <property type="nucleotide sequence ID" value="NZ_CAKJWQ010000007.1"/>
</dbReference>
<evidence type="ECO:0000313" key="11">
    <source>
        <dbReference type="EMBL" id="TKI82285.1"/>
    </source>
</evidence>
<dbReference type="Proteomes" id="UP000175835">
    <property type="component" value="Unassembled WGS sequence"/>
</dbReference>
<reference evidence="2 16" key="6">
    <citation type="submission" date="2017-04" db="EMBL/GenBank/DDBJ databases">
        <title>The Characteristic of a Fine Plant Growth-Promoting Rhizobacteria Bacillus mycoides Gnyt1 and its Whole Genome Sequencing Analysis.</title>
        <authorList>
            <person name="Li J.H."/>
            <person name="Yao T."/>
        </authorList>
    </citation>
    <scope>NUCLEOTIDE SEQUENCE [LARGE SCALE GENOMIC DNA]</scope>
    <source>
        <strain evidence="2 16">Gnyt1</strain>
    </source>
</reference>
<reference evidence="10 19" key="7">
    <citation type="submission" date="2018-08" db="EMBL/GenBank/DDBJ databases">
        <title>Freshwater and sediment microbial communities from various areas in North America, analyzing microbe dynamics in response to fracking.</title>
        <authorList>
            <person name="Lamendella R."/>
        </authorList>
    </citation>
    <scope>NUCLEOTIDE SEQUENCE [LARGE SCALE GENOMIC DNA]</scope>
    <source>
        <strain evidence="10 19">DB-1</strain>
    </source>
</reference>
<dbReference type="EMBL" id="AHEV01000006">
    <property type="protein sequence ID" value="EJR44387.1"/>
    <property type="molecule type" value="Genomic_DNA"/>
</dbReference>
<dbReference type="KEGG" id="bmyo:BG05_1306"/>
<evidence type="ECO:0000313" key="13">
    <source>
        <dbReference type="Proteomes" id="UP000175706"/>
    </source>
</evidence>
<evidence type="ECO:0000313" key="17">
    <source>
        <dbReference type="Proteomes" id="UP000194131"/>
    </source>
</evidence>
<keyword evidence="1" id="KW-0812">Transmembrane</keyword>
<evidence type="ECO:0000313" key="12">
    <source>
        <dbReference type="Proteomes" id="UP000006976"/>
    </source>
</evidence>
<evidence type="ECO:0000313" key="18">
    <source>
        <dbReference type="Proteomes" id="UP000236165"/>
    </source>
</evidence>
<evidence type="ECO:0000256" key="1">
    <source>
        <dbReference type="SAM" id="Phobius"/>
    </source>
</evidence>
<dbReference type="EMBL" id="CP020743">
    <property type="protein sequence ID" value="ARJ24310.1"/>
    <property type="molecule type" value="Genomic_DNA"/>
</dbReference>
<dbReference type="EMBL" id="LXLT01000065">
    <property type="protein sequence ID" value="OFD72420.1"/>
    <property type="molecule type" value="Genomic_DNA"/>
</dbReference>
<reference evidence="6 15" key="5">
    <citation type="submission" date="2017-01" db="EMBL/GenBank/DDBJ databases">
        <title>Bacillus cereus isolates.</title>
        <authorList>
            <person name="Beno S.M."/>
        </authorList>
    </citation>
    <scope>NUCLEOTIDE SEQUENCE [LARGE SCALE GENOMIC DNA]</scope>
    <source>
        <strain evidence="6 15">FSL W7-1108</strain>
    </source>
</reference>
<dbReference type="EMBL" id="MKZQ01000007">
    <property type="protein sequence ID" value="PJN72610.1"/>
    <property type="molecule type" value="Genomic_DNA"/>
</dbReference>
<dbReference type="AlphaFoldDB" id="A0A084IX61"/>
<gene>
    <name evidence="2" type="ORF">B7492_25250</name>
    <name evidence="8" type="ORF">BACWE_04630</name>
    <name evidence="6" type="ORF">BW900_17130</name>
    <name evidence="5" type="ORF">BWGOE11_48480</name>
    <name evidence="4" type="ORF">BWGOE8_47760</name>
    <name evidence="10" type="ORF">DET55_119111</name>
    <name evidence="11" type="ORF">FC701_22010</name>
    <name evidence="9" type="ORF">I6G81_23610</name>
    <name evidence="3" type="ORF">III_00774</name>
    <name evidence="7" type="ORF">S3E15_04137</name>
</gene>
<evidence type="ECO:0000313" key="8">
    <source>
        <dbReference type="EMBL" id="PJN72610.1"/>
    </source>
</evidence>
<dbReference type="Proteomes" id="UP000175706">
    <property type="component" value="Unassembled WGS sequence"/>
</dbReference>
<reference evidence="9 21" key="9">
    <citation type="submission" date="2020-12" db="EMBL/GenBank/DDBJ databases">
        <title>FDA dAtabase for Regulatory Grade micrObial Sequences (FDA-ARGOS): Supporting development and validation of Infectious Disease Dx tests.</title>
        <authorList>
            <person name="Nelson B."/>
            <person name="Plummer A."/>
            <person name="Tallon L."/>
            <person name="Sadzewicz L."/>
            <person name="Zhao X."/>
            <person name="Boylan J."/>
            <person name="Ott S."/>
            <person name="Bowen H."/>
            <person name="Vavikolanu K."/>
            <person name="Mehta A."/>
            <person name="Aluvathingal J."/>
            <person name="Nadendla S."/>
            <person name="Myers T."/>
            <person name="Yan Y."/>
            <person name="Sichtig H."/>
        </authorList>
    </citation>
    <scope>NUCLEOTIDE SEQUENCE [LARGE SCALE GENOMIC DNA]</scope>
    <source>
        <strain evidence="9 21">FDAARGOS_924</strain>
    </source>
</reference>
<feature type="transmembrane region" description="Helical" evidence="1">
    <location>
        <begin position="6"/>
        <end position="22"/>
    </location>
</feature>
<reference evidence="3 12" key="1">
    <citation type="submission" date="2012-04" db="EMBL/GenBank/DDBJ databases">
        <title>The Genome Sequence of Bacillus cereus VD078.</title>
        <authorList>
            <consortium name="The Broad Institute Genome Sequencing Platform"/>
            <consortium name="The Broad Institute Genome Sequencing Center for Infectious Disease"/>
            <person name="Feldgarden M."/>
            <person name="Van der Auwera G.A."/>
            <person name="Mahillon J."/>
            <person name="Duprez V."/>
            <person name="Timmery S."/>
            <person name="Mattelet C."/>
            <person name="Dierick K."/>
            <person name="Sun M."/>
            <person name="Yu Z."/>
            <person name="Zhu L."/>
            <person name="Hu X."/>
            <person name="Shank E.B."/>
            <person name="Swiecicka I."/>
            <person name="Hansen B.M."/>
            <person name="Andrup L."/>
            <person name="Young S.K."/>
            <person name="Zeng Q."/>
            <person name="Gargeya S."/>
            <person name="Fitzgerald M."/>
            <person name="Haas B."/>
            <person name="Abouelleil A."/>
            <person name="Alvarado L."/>
            <person name="Arachchi H.M."/>
            <person name="Berlin A."/>
            <person name="Chapman S.B."/>
            <person name="Goldberg J."/>
            <person name="Griggs A."/>
            <person name="Gujja S."/>
            <person name="Hansen M."/>
            <person name="Howarth C."/>
            <person name="Imamovic A."/>
            <person name="Larimer J."/>
            <person name="McCowen C."/>
            <person name="Montmayeur A."/>
            <person name="Murphy C."/>
            <person name="Neiman D."/>
            <person name="Pearson M."/>
            <person name="Priest M."/>
            <person name="Roberts A."/>
            <person name="Saif S."/>
            <person name="Shea T."/>
            <person name="Sisk P."/>
            <person name="Sykes S."/>
            <person name="Wortman J."/>
            <person name="Nusbaum C."/>
            <person name="Birren B."/>
        </authorList>
    </citation>
    <scope>NUCLEOTIDE SEQUENCE [LARGE SCALE GENOMIC DNA]</scope>
    <source>
        <strain evidence="3 12">VD078</strain>
    </source>
</reference>
<dbReference type="Proteomes" id="UP000236165">
    <property type="component" value="Unassembled WGS sequence"/>
</dbReference>
<dbReference type="EMBL" id="QTTY01000019">
    <property type="protein sequence ID" value="REF32497.1"/>
    <property type="molecule type" value="Genomic_DNA"/>
</dbReference>
<keyword evidence="1" id="KW-0472">Membrane</keyword>
<dbReference type="EMBL" id="MUAI01000014">
    <property type="protein sequence ID" value="OOR05537.1"/>
    <property type="molecule type" value="Genomic_DNA"/>
</dbReference>
<protein>
    <recommendedName>
        <fullName evidence="22">4-hydroxy-2-ketovalerate aldolase</fullName>
    </recommendedName>
</protein>
<dbReference type="Proteomes" id="UP000006976">
    <property type="component" value="Unassembled WGS sequence"/>
</dbReference>
<reference evidence="7 17" key="4">
    <citation type="submission" date="2016-12" db="EMBL/GenBank/DDBJ databases">
        <title>Genome Sequences of Twelve Sporeforming Bacillus Species Isolated from Foods.</title>
        <authorList>
            <person name="De Jong A."/>
            <person name="Holsappel S."/>
            <person name="Kuipers O.P."/>
        </authorList>
    </citation>
    <scope>NUCLEOTIDE SEQUENCE [LARGE SCALE GENOMIC DNA]</scope>
    <source>
        <strain evidence="7 17">S3E15</strain>
    </source>
</reference>
<keyword evidence="21" id="KW-1185">Reference proteome</keyword>
<evidence type="ECO:0000313" key="2">
    <source>
        <dbReference type="EMBL" id="ARJ24310.1"/>
    </source>
</evidence>
<organism evidence="6 15">
    <name type="scientific">Bacillus mycoides</name>
    <dbReference type="NCBI Taxonomy" id="1405"/>
    <lineage>
        <taxon>Bacteria</taxon>
        <taxon>Bacillati</taxon>
        <taxon>Bacillota</taxon>
        <taxon>Bacilli</taxon>
        <taxon>Bacillales</taxon>
        <taxon>Bacillaceae</taxon>
        <taxon>Bacillus</taxon>
        <taxon>Bacillus cereus group</taxon>
    </lineage>
</organism>
<evidence type="ECO:0000313" key="9">
    <source>
        <dbReference type="EMBL" id="QQA15360.1"/>
    </source>
</evidence>
<dbReference type="Proteomes" id="UP000256530">
    <property type="component" value="Unassembled WGS sequence"/>
</dbReference>
<evidence type="ECO:0000313" key="10">
    <source>
        <dbReference type="EMBL" id="REF32497.1"/>
    </source>
</evidence>
<dbReference type="EMBL" id="LXLX01000049">
    <property type="protein sequence ID" value="OFD89069.1"/>
    <property type="molecule type" value="Genomic_DNA"/>
</dbReference>
<accession>A0A0B5S592</accession>
<dbReference type="EMBL" id="MRWU01000004">
    <property type="protein sequence ID" value="OSX94038.1"/>
    <property type="molecule type" value="Genomic_DNA"/>
</dbReference>
<dbReference type="Proteomes" id="UP000305524">
    <property type="component" value="Unassembled WGS sequence"/>
</dbReference>
<sequence>MTLFLFIMGIIFLVFAVIALSMKNNKKIKSPQEMSFLFLLLSIAFFGLSIASYIFRLQIM</sequence>
<evidence type="ECO:0000313" key="21">
    <source>
        <dbReference type="Proteomes" id="UP000596196"/>
    </source>
</evidence>
<reference evidence="11 20" key="8">
    <citation type="journal article" date="2019" name="Environ. Microbiol.">
        <title>An active ?-lactamase is a part of an orchestrated cell wall stress resistance network of Bacillus subtilis and related rhizosphere species.</title>
        <authorList>
            <person name="Bucher T."/>
            <person name="Keren-Paz A."/>
            <person name="Hausser J."/>
            <person name="Olender T."/>
            <person name="Cytryn E."/>
            <person name="Kolodkin-Gal I."/>
        </authorList>
    </citation>
    <scope>NUCLEOTIDE SEQUENCE [LARGE SCALE GENOMIC DNA]</scope>
    <source>
        <strain evidence="11 20">I186</strain>
    </source>
</reference>
<evidence type="ECO:0000313" key="6">
    <source>
        <dbReference type="EMBL" id="OOR05537.1"/>
    </source>
</evidence>
<evidence type="ECO:0000313" key="5">
    <source>
        <dbReference type="EMBL" id="OFD89069.1"/>
    </source>
</evidence>
<reference evidence="13 14" key="2">
    <citation type="submission" date="2016-05" db="EMBL/GenBank/DDBJ databases">
        <title>Bacillus thuringiensis and Bacillus weihenstephanensis as novel biocontrol agents of wilt causing Verticillium species.</title>
        <authorList>
            <person name="Hollensteiner J."/>
            <person name="Wemheuer F."/>
            <person name="Harting R."/>
            <person name="Kolarzyk A."/>
            <person name="Diaz-Valerio S."/>
            <person name="Poehlein A."/>
            <person name="Brzuszkiewicz E."/>
            <person name="Nesemann K."/>
            <person name="Braus-Stromeyer S."/>
            <person name="Braus G."/>
            <person name="Daniel R."/>
            <person name="Liesegang H."/>
        </authorList>
    </citation>
    <scope>NUCLEOTIDE SEQUENCE [LARGE SCALE GENOMIC DNA]</scope>
    <source>
        <strain evidence="5 14">GOE11</strain>
        <strain evidence="4 13">GOE8</strain>
    </source>
</reference>
<accession>A0A084IX61</accession>
<evidence type="ECO:0000313" key="15">
    <source>
        <dbReference type="Proteomes" id="UP000190696"/>
    </source>
</evidence>
<reference evidence="8 18" key="3">
    <citation type="submission" date="2016-10" db="EMBL/GenBank/DDBJ databases">
        <title>Genome Sequence of Bacillus weihenstephanensis GM6LP.</title>
        <authorList>
            <person name="Poehlein A."/>
            <person name="Wemheuer F."/>
            <person name="Hollensteiner J."/>
            <person name="Wemheuer B."/>
        </authorList>
    </citation>
    <scope>NUCLEOTIDE SEQUENCE [LARGE SCALE GENOMIC DNA]</scope>
    <source>
        <strain evidence="8 18">GM6LP</strain>
    </source>
</reference>
<evidence type="ECO:0000313" key="4">
    <source>
        <dbReference type="EMBL" id="OFD72420.1"/>
    </source>
</evidence>
<dbReference type="Proteomes" id="UP000596196">
    <property type="component" value="Chromosome"/>
</dbReference>
<dbReference type="Proteomes" id="UP000192932">
    <property type="component" value="Chromosome"/>
</dbReference>
<evidence type="ECO:0000313" key="20">
    <source>
        <dbReference type="Proteomes" id="UP000305524"/>
    </source>
</evidence>
<dbReference type="Proteomes" id="UP000190696">
    <property type="component" value="Unassembled WGS sequence"/>
</dbReference>
<accession>J8IGS1</accession>
<keyword evidence="1" id="KW-1133">Transmembrane helix</keyword>